<dbReference type="EMBL" id="MN079081">
    <property type="protein sequence ID" value="QEA04238.1"/>
    <property type="molecule type" value="Genomic_DNA"/>
</dbReference>
<accession>A0A5B8R8C1</accession>
<evidence type="ECO:0008006" key="2">
    <source>
        <dbReference type="Google" id="ProtNLM"/>
    </source>
</evidence>
<proteinExistence type="predicted"/>
<dbReference type="Gene3D" id="3.40.190.10">
    <property type="entry name" value="Periplasmic binding protein-like II"/>
    <property type="match status" value="2"/>
</dbReference>
<gene>
    <name evidence="1" type="ORF">KBTEX_00542</name>
</gene>
<dbReference type="AlphaFoldDB" id="A0A5B8R8C1"/>
<reference evidence="1" key="1">
    <citation type="submission" date="2019-06" db="EMBL/GenBank/DDBJ databases">
        <authorList>
            <person name="Murdoch R.W."/>
            <person name="Fathepure B."/>
        </authorList>
    </citation>
    <scope>NUCLEOTIDE SEQUENCE</scope>
</reference>
<name>A0A5B8R8C1_9ZZZZ</name>
<dbReference type="SUPFAM" id="SSF53850">
    <property type="entry name" value="Periplasmic binding protein-like II"/>
    <property type="match status" value="1"/>
</dbReference>
<protein>
    <recommendedName>
        <fullName evidence="2">Molybdate-binding periplasmic protein</fullName>
    </recommendedName>
</protein>
<sequence length="78" mass="8266">MASGNAPVGFVALSQVIGPDGGVSGSHWVVPESLYEPIRQQAVIVKDGSAVRDFIDFVHGPEAGAIIERYGYRRPAAE</sequence>
<dbReference type="Pfam" id="PF13531">
    <property type="entry name" value="SBP_bac_11"/>
    <property type="match status" value="1"/>
</dbReference>
<organism evidence="1">
    <name type="scientific">uncultured organism</name>
    <dbReference type="NCBI Taxonomy" id="155900"/>
    <lineage>
        <taxon>unclassified sequences</taxon>
        <taxon>environmental samples</taxon>
    </lineage>
</organism>
<evidence type="ECO:0000313" key="1">
    <source>
        <dbReference type="EMBL" id="QEA04238.1"/>
    </source>
</evidence>